<dbReference type="InterPro" id="IPR003660">
    <property type="entry name" value="HAMP_dom"/>
</dbReference>
<evidence type="ECO:0000256" key="2">
    <source>
        <dbReference type="ARBA" id="ARBA00022475"/>
    </source>
</evidence>
<dbReference type="Gene3D" id="6.10.340.10">
    <property type="match status" value="1"/>
</dbReference>
<evidence type="ECO:0000313" key="10">
    <source>
        <dbReference type="EMBL" id="NOU71249.1"/>
    </source>
</evidence>
<dbReference type="InterPro" id="IPR036890">
    <property type="entry name" value="HATPase_C_sf"/>
</dbReference>
<keyword evidence="11" id="KW-1185">Reference proteome</keyword>
<keyword evidence="4" id="KW-0808">Transferase</keyword>
<evidence type="ECO:0000256" key="5">
    <source>
        <dbReference type="ARBA" id="ARBA00022777"/>
    </source>
</evidence>
<evidence type="ECO:0000313" key="11">
    <source>
        <dbReference type="Proteomes" id="UP000616779"/>
    </source>
</evidence>
<keyword evidence="5" id="KW-0418">Kinase</keyword>
<name>A0ABX1XS70_9BACL</name>
<dbReference type="Proteomes" id="UP000616779">
    <property type="component" value="Unassembled WGS sequence"/>
</dbReference>
<evidence type="ECO:0000256" key="7">
    <source>
        <dbReference type="SAM" id="Coils"/>
    </source>
</evidence>
<gene>
    <name evidence="10" type="ORF">GC098_07395</name>
</gene>
<feature type="domain" description="HAMP" evidence="9">
    <location>
        <begin position="292"/>
        <end position="345"/>
    </location>
</feature>
<dbReference type="SUPFAM" id="SSF158472">
    <property type="entry name" value="HAMP domain-like"/>
    <property type="match status" value="1"/>
</dbReference>
<protein>
    <submittedName>
        <fullName evidence="10">HAMP domain-containing protein</fullName>
    </submittedName>
</protein>
<dbReference type="Pfam" id="PF02518">
    <property type="entry name" value="HATPase_c"/>
    <property type="match status" value="1"/>
</dbReference>
<dbReference type="Pfam" id="PF00672">
    <property type="entry name" value="HAMP"/>
    <property type="match status" value="1"/>
</dbReference>
<dbReference type="PANTHER" id="PTHR34220">
    <property type="entry name" value="SENSOR HISTIDINE KINASE YPDA"/>
    <property type="match status" value="1"/>
</dbReference>
<keyword evidence="8" id="KW-1133">Transmembrane helix</keyword>
<dbReference type="InterPro" id="IPR003594">
    <property type="entry name" value="HATPase_dom"/>
</dbReference>
<sequence>MYVSFPNRLILIIVVTILIPTVLINFVTFSFIKEEMQTEAASWLQRMTVNTGETMDSYTKLLEGITKNPAYDYTLMGILETHQNNKNGLFGYSFDDTAQINGMLSMIWAADRKSLVTVDLFDSNGNRFRIGEKIKDSDTNWVELTKQLHGESIVTPPSKLKDGRTLFSMSRLLYNPQTFKEVGMIRMYFLLDFLKPSSNEMIEKEGFLLLVDDSGHVLFDNRQFCDNKLLTDCIGPNHFKSSYKSEVTGWTLVGAMPVSQLFYKINRIQQTILLVNVFFFVIALLVITGLSYRISLPIKKLSRMMHTAPKVQFHIQVAETNRKDEIGMITSSFRQMLSRMQELIAEITDTEQRRKRSEILALQAQINPHFLNNTLSAIAMQAEIDGNYNISGMASQLGKLLRYAIGQEKEWVDVKRECEHIELYMQIMKYRYPKVKLELDVDEQVLKWSMIKLLLQPIVENAILHGIVPNRQEGTVRIWITAKARETLCIVIEDSGIGMDDVELTALRNALSGIEIQETTTREGIGIRNVYERIRLAYGDGPIRFDVESEKYQGTRFILELPRIEQYERTDR</sequence>
<evidence type="ECO:0000259" key="9">
    <source>
        <dbReference type="PROSITE" id="PS50885"/>
    </source>
</evidence>
<evidence type="ECO:0000256" key="6">
    <source>
        <dbReference type="ARBA" id="ARBA00023136"/>
    </source>
</evidence>
<dbReference type="InterPro" id="IPR010559">
    <property type="entry name" value="Sig_transdc_His_kin_internal"/>
</dbReference>
<dbReference type="SMART" id="SM00304">
    <property type="entry name" value="HAMP"/>
    <property type="match status" value="1"/>
</dbReference>
<feature type="coiled-coil region" evidence="7">
    <location>
        <begin position="333"/>
        <end position="360"/>
    </location>
</feature>
<keyword evidence="7" id="KW-0175">Coiled coil</keyword>
<evidence type="ECO:0000256" key="3">
    <source>
        <dbReference type="ARBA" id="ARBA00022553"/>
    </source>
</evidence>
<dbReference type="RefSeq" id="WP_171642467.1">
    <property type="nucleotide sequence ID" value="NZ_WHOA01000048.1"/>
</dbReference>
<keyword evidence="2" id="KW-1003">Cell membrane</keyword>
<dbReference type="Gene3D" id="3.30.565.10">
    <property type="entry name" value="Histidine kinase-like ATPase, C-terminal domain"/>
    <property type="match status" value="1"/>
</dbReference>
<comment type="caution">
    <text evidence="10">The sequence shown here is derived from an EMBL/GenBank/DDBJ whole genome shotgun (WGS) entry which is preliminary data.</text>
</comment>
<dbReference type="InterPro" id="IPR050640">
    <property type="entry name" value="Bact_2-comp_sensor_kinase"/>
</dbReference>
<dbReference type="EMBL" id="WHOA01000048">
    <property type="protein sequence ID" value="NOU71249.1"/>
    <property type="molecule type" value="Genomic_DNA"/>
</dbReference>
<keyword evidence="8" id="KW-0812">Transmembrane</keyword>
<dbReference type="CDD" id="cd06225">
    <property type="entry name" value="HAMP"/>
    <property type="match status" value="1"/>
</dbReference>
<dbReference type="SUPFAM" id="SSF55874">
    <property type="entry name" value="ATPase domain of HSP90 chaperone/DNA topoisomerase II/histidine kinase"/>
    <property type="match status" value="1"/>
</dbReference>
<accession>A0ABX1XS70</accession>
<feature type="transmembrane region" description="Helical" evidence="8">
    <location>
        <begin position="9"/>
        <end position="32"/>
    </location>
</feature>
<dbReference type="SMART" id="SM00387">
    <property type="entry name" value="HATPase_c"/>
    <property type="match status" value="1"/>
</dbReference>
<comment type="subcellular location">
    <subcellularLocation>
        <location evidence="1">Cell membrane</location>
        <topology evidence="1">Multi-pass membrane protein</topology>
    </subcellularLocation>
</comment>
<organism evidence="10 11">
    <name type="scientific">Paenibacillus phytorum</name>
    <dbReference type="NCBI Taxonomy" id="2654977"/>
    <lineage>
        <taxon>Bacteria</taxon>
        <taxon>Bacillati</taxon>
        <taxon>Bacillota</taxon>
        <taxon>Bacilli</taxon>
        <taxon>Bacillales</taxon>
        <taxon>Paenibacillaceae</taxon>
        <taxon>Paenibacillus</taxon>
    </lineage>
</organism>
<keyword evidence="3" id="KW-0597">Phosphoprotein</keyword>
<keyword evidence="6 8" id="KW-0472">Membrane</keyword>
<evidence type="ECO:0000256" key="1">
    <source>
        <dbReference type="ARBA" id="ARBA00004651"/>
    </source>
</evidence>
<evidence type="ECO:0000256" key="8">
    <source>
        <dbReference type="SAM" id="Phobius"/>
    </source>
</evidence>
<feature type="transmembrane region" description="Helical" evidence="8">
    <location>
        <begin position="272"/>
        <end position="295"/>
    </location>
</feature>
<evidence type="ECO:0000256" key="4">
    <source>
        <dbReference type="ARBA" id="ARBA00022679"/>
    </source>
</evidence>
<dbReference type="PROSITE" id="PS50885">
    <property type="entry name" value="HAMP"/>
    <property type="match status" value="1"/>
</dbReference>
<reference evidence="10 11" key="1">
    <citation type="submission" date="2019-10" db="EMBL/GenBank/DDBJ databases">
        <title>Description of Paenibacillus terrestris sp. nov.</title>
        <authorList>
            <person name="Carlier A."/>
            <person name="Qi S."/>
        </authorList>
    </citation>
    <scope>NUCLEOTIDE SEQUENCE [LARGE SCALE GENOMIC DNA]</scope>
    <source>
        <strain evidence="10 11">LMG 31458</strain>
    </source>
</reference>
<dbReference type="PANTHER" id="PTHR34220:SF7">
    <property type="entry name" value="SENSOR HISTIDINE KINASE YPDA"/>
    <property type="match status" value="1"/>
</dbReference>
<proteinExistence type="predicted"/>
<dbReference type="Pfam" id="PF06580">
    <property type="entry name" value="His_kinase"/>
    <property type="match status" value="1"/>
</dbReference>